<protein>
    <submittedName>
        <fullName evidence="5">3-keto-5-aminohexanoate cleavage protein</fullName>
    </submittedName>
</protein>
<feature type="non-terminal residue" evidence="5">
    <location>
        <position position="103"/>
    </location>
</feature>
<evidence type="ECO:0000256" key="1">
    <source>
        <dbReference type="ARBA" id="ARBA00001947"/>
    </source>
</evidence>
<keyword evidence="3" id="KW-0479">Metal-binding</keyword>
<comment type="caution">
    <text evidence="5">The sequence shown here is derived from an EMBL/GenBank/DDBJ whole genome shotgun (WGS) entry which is preliminary data.</text>
</comment>
<dbReference type="GO" id="GO:0046872">
    <property type="term" value="F:metal ion binding"/>
    <property type="evidence" value="ECO:0007669"/>
    <property type="project" value="UniProtKB-KW"/>
</dbReference>
<evidence type="ECO:0000256" key="4">
    <source>
        <dbReference type="ARBA" id="ARBA00022833"/>
    </source>
</evidence>
<dbReference type="EMBL" id="RYFI01000011">
    <property type="protein sequence ID" value="RXF73044.1"/>
    <property type="molecule type" value="Genomic_DNA"/>
</dbReference>
<keyword evidence="6" id="KW-1185">Reference proteome</keyword>
<accession>A0A4Q0MHX2</accession>
<dbReference type="Gene3D" id="3.20.20.70">
    <property type="entry name" value="Aldolase class I"/>
    <property type="match status" value="1"/>
</dbReference>
<reference evidence="5 6" key="1">
    <citation type="submission" date="2018-12" db="EMBL/GenBank/DDBJ databases">
        <title>bacterium Hansschlegelia zhihuaiae S113.</title>
        <authorList>
            <person name="He J."/>
        </authorList>
    </citation>
    <scope>NUCLEOTIDE SEQUENCE [LARGE SCALE GENOMIC DNA]</scope>
    <source>
        <strain evidence="5 6">S 113</strain>
    </source>
</reference>
<evidence type="ECO:0000313" key="5">
    <source>
        <dbReference type="EMBL" id="RXF73044.1"/>
    </source>
</evidence>
<dbReference type="AlphaFoldDB" id="A0A4Q0MHX2"/>
<dbReference type="GO" id="GO:0043720">
    <property type="term" value="F:3-keto-5-aminohexanoate cleavage activity"/>
    <property type="evidence" value="ECO:0007669"/>
    <property type="project" value="InterPro"/>
</dbReference>
<evidence type="ECO:0000256" key="3">
    <source>
        <dbReference type="ARBA" id="ARBA00022723"/>
    </source>
</evidence>
<gene>
    <name evidence="5" type="ORF">EK403_12485</name>
</gene>
<proteinExistence type="predicted"/>
<name>A0A4Q0MHX2_9HYPH</name>
<dbReference type="Proteomes" id="UP000289708">
    <property type="component" value="Unassembled WGS sequence"/>
</dbReference>
<dbReference type="PANTHER" id="PTHR37418">
    <property type="entry name" value="3-KETO-5-AMINOHEXANOATE CLEAVAGE ENZYME-RELATED"/>
    <property type="match status" value="1"/>
</dbReference>
<organism evidence="5 6">
    <name type="scientific">Hansschlegelia zhihuaiae</name>
    <dbReference type="NCBI Taxonomy" id="405005"/>
    <lineage>
        <taxon>Bacteria</taxon>
        <taxon>Pseudomonadati</taxon>
        <taxon>Pseudomonadota</taxon>
        <taxon>Alphaproteobacteria</taxon>
        <taxon>Hyphomicrobiales</taxon>
        <taxon>Methylopilaceae</taxon>
        <taxon>Hansschlegelia</taxon>
    </lineage>
</organism>
<keyword evidence="2" id="KW-0808">Transferase</keyword>
<dbReference type="PANTHER" id="PTHR37418:SF2">
    <property type="entry name" value="3-KETO-5-AMINOHEXANOATE CLEAVAGE ENZYME"/>
    <property type="match status" value="1"/>
</dbReference>
<dbReference type="InterPro" id="IPR008567">
    <property type="entry name" value="BKACE"/>
</dbReference>
<sequence length="103" mass="10753">MTSPLPVVVAVAPNGSFKTKADHPATPITPADLARCAAECLEAGAAMIHLHVRDRDGRHLLAPEAYREAISAVEAAVGDQLVIQITSEAAGRYEPAEQIAAVT</sequence>
<comment type="cofactor">
    <cofactor evidence="1">
        <name>Zn(2+)</name>
        <dbReference type="ChEBI" id="CHEBI:29105"/>
    </cofactor>
</comment>
<dbReference type="InterPro" id="IPR013785">
    <property type="entry name" value="Aldolase_TIM"/>
</dbReference>
<dbReference type="RefSeq" id="WP_164919586.1">
    <property type="nucleotide sequence ID" value="NZ_RYFI01000011.1"/>
</dbReference>
<keyword evidence="4" id="KW-0862">Zinc</keyword>
<evidence type="ECO:0000256" key="2">
    <source>
        <dbReference type="ARBA" id="ARBA00022679"/>
    </source>
</evidence>
<dbReference type="Pfam" id="PF05853">
    <property type="entry name" value="BKACE"/>
    <property type="match status" value="1"/>
</dbReference>
<evidence type="ECO:0000313" key="6">
    <source>
        <dbReference type="Proteomes" id="UP000289708"/>
    </source>
</evidence>